<keyword evidence="3" id="KW-0249">Electron transport</keyword>
<evidence type="ECO:0000259" key="6">
    <source>
        <dbReference type="Pfam" id="PF00127"/>
    </source>
</evidence>
<keyword evidence="4" id="KW-0186">Copper</keyword>
<evidence type="ECO:0000256" key="3">
    <source>
        <dbReference type="ARBA" id="ARBA00022982"/>
    </source>
</evidence>
<dbReference type="InterPro" id="IPR028871">
    <property type="entry name" value="BlueCu_1_BS"/>
</dbReference>
<dbReference type="GO" id="GO:0005507">
    <property type="term" value="F:copper ion binding"/>
    <property type="evidence" value="ECO:0007669"/>
    <property type="project" value="InterPro"/>
</dbReference>
<feature type="signal peptide" evidence="5">
    <location>
        <begin position="1"/>
        <end position="20"/>
    </location>
</feature>
<dbReference type="RefSeq" id="WP_113957785.1">
    <property type="nucleotide sequence ID" value="NZ_QNRR01000002.1"/>
</dbReference>
<dbReference type="Proteomes" id="UP000253426">
    <property type="component" value="Unassembled WGS sequence"/>
</dbReference>
<comment type="caution">
    <text evidence="7">The sequence shown here is derived from an EMBL/GenBank/DDBJ whole genome shotgun (WGS) entry which is preliminary data.</text>
</comment>
<evidence type="ECO:0000313" key="8">
    <source>
        <dbReference type="Proteomes" id="UP000253426"/>
    </source>
</evidence>
<name>A0A366HU74_9BACT</name>
<organism evidence="7 8">
    <name type="scientific">Roseimicrobium gellanilyticum</name>
    <dbReference type="NCBI Taxonomy" id="748857"/>
    <lineage>
        <taxon>Bacteria</taxon>
        <taxon>Pseudomonadati</taxon>
        <taxon>Verrucomicrobiota</taxon>
        <taxon>Verrucomicrobiia</taxon>
        <taxon>Verrucomicrobiales</taxon>
        <taxon>Verrucomicrobiaceae</taxon>
        <taxon>Roseimicrobium</taxon>
    </lineage>
</organism>
<dbReference type="Gene3D" id="2.60.40.420">
    <property type="entry name" value="Cupredoxins - blue copper proteins"/>
    <property type="match status" value="1"/>
</dbReference>
<dbReference type="InterPro" id="IPR008972">
    <property type="entry name" value="Cupredoxin"/>
</dbReference>
<dbReference type="OrthoDB" id="9814063at2"/>
<dbReference type="EMBL" id="QNRR01000002">
    <property type="protein sequence ID" value="RBP46257.1"/>
    <property type="molecule type" value="Genomic_DNA"/>
</dbReference>
<evidence type="ECO:0000313" key="7">
    <source>
        <dbReference type="EMBL" id="RBP46257.1"/>
    </source>
</evidence>
<keyword evidence="8" id="KW-1185">Reference proteome</keyword>
<reference evidence="7 8" key="1">
    <citation type="submission" date="2018-06" db="EMBL/GenBank/DDBJ databases">
        <title>Genomic Encyclopedia of Type Strains, Phase IV (KMG-IV): sequencing the most valuable type-strain genomes for metagenomic binning, comparative biology and taxonomic classification.</title>
        <authorList>
            <person name="Goeker M."/>
        </authorList>
    </citation>
    <scope>NUCLEOTIDE SEQUENCE [LARGE SCALE GENOMIC DNA]</scope>
    <source>
        <strain evidence="7 8">DSM 25532</strain>
    </source>
</reference>
<keyword evidence="1" id="KW-0813">Transport</keyword>
<proteinExistence type="predicted"/>
<dbReference type="GO" id="GO:0009055">
    <property type="term" value="F:electron transfer activity"/>
    <property type="evidence" value="ECO:0007669"/>
    <property type="project" value="InterPro"/>
</dbReference>
<evidence type="ECO:0000256" key="2">
    <source>
        <dbReference type="ARBA" id="ARBA00022723"/>
    </source>
</evidence>
<feature type="chain" id="PRO_5017009090" evidence="5">
    <location>
        <begin position="21"/>
        <end position="152"/>
    </location>
</feature>
<dbReference type="InterPro" id="IPR050845">
    <property type="entry name" value="Cu-binding_ET"/>
</dbReference>
<dbReference type="SUPFAM" id="SSF49503">
    <property type="entry name" value="Cupredoxins"/>
    <property type="match status" value="1"/>
</dbReference>
<dbReference type="PANTHER" id="PTHR38439">
    <property type="entry name" value="AURACYANIN-B"/>
    <property type="match status" value="1"/>
</dbReference>
<dbReference type="PANTHER" id="PTHR38439:SF2">
    <property type="entry name" value="OUTER MEMBRANE PROTEIN H.8"/>
    <property type="match status" value="1"/>
</dbReference>
<dbReference type="CDD" id="cd04233">
    <property type="entry name" value="Auracyanin"/>
    <property type="match status" value="1"/>
</dbReference>
<feature type="domain" description="Blue (type 1) copper" evidence="6">
    <location>
        <begin position="28"/>
        <end position="151"/>
    </location>
</feature>
<gene>
    <name evidence="7" type="ORF">DES53_102644</name>
</gene>
<dbReference type="InterPro" id="IPR000923">
    <property type="entry name" value="BlueCu_1"/>
</dbReference>
<sequence length="152" mass="16294">MIRTLLTAACSLVLAAGLHAEDAKEVTLKPDNANPLAYDAASKTFTVKAGQKVKITLENKATIPQPHNLLICKPGSLQKVGAAANAMLTDPQALAKDYIPESPEVLHHTKLVQPGQTAVLEFTAPAEAGDYVYLCTFPGHWMLMNGTMKVEK</sequence>
<evidence type="ECO:0000256" key="4">
    <source>
        <dbReference type="ARBA" id="ARBA00023008"/>
    </source>
</evidence>
<accession>A0A366HU74</accession>
<dbReference type="AlphaFoldDB" id="A0A366HU74"/>
<evidence type="ECO:0000256" key="5">
    <source>
        <dbReference type="SAM" id="SignalP"/>
    </source>
</evidence>
<evidence type="ECO:0000256" key="1">
    <source>
        <dbReference type="ARBA" id="ARBA00022448"/>
    </source>
</evidence>
<keyword evidence="2" id="KW-0479">Metal-binding</keyword>
<protein>
    <submittedName>
        <fullName evidence="7">Azurin</fullName>
    </submittedName>
</protein>
<dbReference type="Pfam" id="PF00127">
    <property type="entry name" value="Copper-bind"/>
    <property type="match status" value="1"/>
</dbReference>
<dbReference type="PROSITE" id="PS00196">
    <property type="entry name" value="COPPER_BLUE"/>
    <property type="match status" value="1"/>
</dbReference>
<keyword evidence="5" id="KW-0732">Signal</keyword>